<evidence type="ECO:0000313" key="4">
    <source>
        <dbReference type="Proteomes" id="UP000198919"/>
    </source>
</evidence>
<evidence type="ECO:0000313" key="3">
    <source>
        <dbReference type="EMBL" id="SFJ18833.1"/>
    </source>
</evidence>
<reference evidence="4" key="2">
    <citation type="submission" date="2016-10" db="EMBL/GenBank/DDBJ databases">
        <authorList>
            <person name="Varghese N."/>
            <person name="Submissions S."/>
        </authorList>
    </citation>
    <scope>NUCLEOTIDE SEQUENCE [LARGE SCALE GENOMIC DNA]</scope>
    <source>
        <strain evidence="4">DSM 17908</strain>
    </source>
</reference>
<feature type="transmembrane region" description="Helical" evidence="1">
    <location>
        <begin position="12"/>
        <end position="30"/>
    </location>
</feature>
<dbReference type="EMBL" id="FORG01000006">
    <property type="protein sequence ID" value="SFJ18833.1"/>
    <property type="molecule type" value="Genomic_DNA"/>
</dbReference>
<sequence>MTVKCMNHDIFMTVGFFEGVIIDLIVYPMADKLG</sequence>
<name>A0A1I3PBF8_9GAMM</name>
<reference evidence="3" key="1">
    <citation type="submission" date="2016-10" db="EMBL/GenBank/DDBJ databases">
        <authorList>
            <person name="de Groot N.N."/>
        </authorList>
    </citation>
    <scope>NUCLEOTIDE SEQUENCE [LARGE SCALE GENOMIC DNA]</scope>
    <source>
        <strain evidence="3">DSM 17908</strain>
    </source>
</reference>
<keyword evidence="5" id="KW-1185">Reference proteome</keyword>
<evidence type="ECO:0000256" key="1">
    <source>
        <dbReference type="SAM" id="Phobius"/>
    </source>
</evidence>
<organism evidence="3 4">
    <name type="scientific">Xenorhabdus mauleonii</name>
    <dbReference type="NCBI Taxonomy" id="351675"/>
    <lineage>
        <taxon>Bacteria</taxon>
        <taxon>Pseudomonadati</taxon>
        <taxon>Pseudomonadota</taxon>
        <taxon>Gammaproteobacteria</taxon>
        <taxon>Enterobacterales</taxon>
        <taxon>Morganellaceae</taxon>
        <taxon>Xenorhabdus</taxon>
    </lineage>
</organism>
<keyword evidence="1" id="KW-1133">Transmembrane helix</keyword>
<gene>
    <name evidence="3" type="ORF">SAMN05421680_10691</name>
    <name evidence="2" type="ORF">Xmau_01570</name>
</gene>
<proteinExistence type="predicted"/>
<accession>A0A1I3PBF8</accession>
<dbReference type="Proteomes" id="UP000224607">
    <property type="component" value="Unassembled WGS sequence"/>
</dbReference>
<evidence type="ECO:0000313" key="5">
    <source>
        <dbReference type="Proteomes" id="UP000224607"/>
    </source>
</evidence>
<dbReference type="EMBL" id="NITY01000004">
    <property type="protein sequence ID" value="PHM44856.1"/>
    <property type="molecule type" value="Genomic_DNA"/>
</dbReference>
<protein>
    <submittedName>
        <fullName evidence="3">Uncharacterized protein</fullName>
    </submittedName>
</protein>
<evidence type="ECO:0000313" key="2">
    <source>
        <dbReference type="EMBL" id="PHM44856.1"/>
    </source>
</evidence>
<keyword evidence="1" id="KW-0472">Membrane</keyword>
<dbReference type="Proteomes" id="UP000198919">
    <property type="component" value="Unassembled WGS sequence"/>
</dbReference>
<keyword evidence="1" id="KW-0812">Transmembrane</keyword>
<dbReference type="AlphaFoldDB" id="A0A1I3PBF8"/>
<reference evidence="2 5" key="3">
    <citation type="journal article" date="2017" name="Nat. Microbiol.">
        <title>Natural product diversity associated with the nematode symbionts Photorhabdus and Xenorhabdus.</title>
        <authorList>
            <person name="Tobias N.J."/>
            <person name="Wolff H."/>
            <person name="Djahanschiri B."/>
            <person name="Grundmann F."/>
            <person name="Kronenwerth M."/>
            <person name="Shi Y.M."/>
            <person name="Simonyi S."/>
            <person name="Grun P."/>
            <person name="Shapiro-Ilan D."/>
            <person name="Pidot S.J."/>
            <person name="Stinear T.P."/>
            <person name="Ebersberger I."/>
            <person name="Bode H.B."/>
        </authorList>
    </citation>
    <scope>NUCLEOTIDE SEQUENCE [LARGE SCALE GENOMIC DNA]</scope>
    <source>
        <strain evidence="2 5">DSM 17908</strain>
    </source>
</reference>